<evidence type="ECO:0000256" key="4">
    <source>
        <dbReference type="ARBA" id="ARBA00023136"/>
    </source>
</evidence>
<dbReference type="InterPro" id="IPR020846">
    <property type="entry name" value="MFS_dom"/>
</dbReference>
<reference evidence="8 9" key="1">
    <citation type="journal article" date="2020" name="Int. J. Syst. Evol. Microbiol.">
        <title>Novel acetic acid bacteria from cider fermentations: Acetobacter conturbans sp. nov. and Acetobacter fallax sp. nov.</title>
        <authorList>
            <person name="Sombolestani A.S."/>
            <person name="Cleenwerck I."/>
            <person name="Cnockaert M."/>
            <person name="Borremans W."/>
            <person name="Wieme A.D."/>
            <person name="De Vuyst L."/>
            <person name="Vandamme P."/>
        </authorList>
    </citation>
    <scope>NUCLEOTIDE SEQUENCE [LARGE SCALE GENOMIC DNA]</scope>
    <source>
        <strain evidence="8 9">LMG 30640</strain>
    </source>
</reference>
<feature type="transmembrane region" description="Helical" evidence="6">
    <location>
        <begin position="318"/>
        <end position="339"/>
    </location>
</feature>
<feature type="transmembrane region" description="Helical" evidence="6">
    <location>
        <begin position="432"/>
        <end position="454"/>
    </location>
</feature>
<sequence length="463" mass="49232">MSGSIPYEQPPATSSEHCDKHDHQTSVTTGSRDPAGWTFMRTIIIALCFGVNMVDGVDVLMLSYVAPTLSKGLNLNAEQLGVVFSAGLAGMAFGGLVLAPFSDKTGRRPLIIFSVVLMAVCMIASGYASSMGELVVLRIGVGAGIGAALAGIATLAAEYAPPKHHDFAVAMLQGGYPIAATITGFIVAPLIHTWSWNALLIGAGIFSASAIPPLFFFLPESMEFLAQKRPRNALNRIQAIERRLHLPLTTELPPPAPVETRNTGVGGLFREGRAARTALLWTSIISGFMTLYFIISWIPKLTVEAGLEVSDSIYAGALYNIGAFLGSATIGIVAIRLTLHRTIMLYLFLAATALVVFGTITMPLAVMLFVAFLIGIFLQGGFNGHYPLAASLYPVKVRATGMGWAMGVGRIGAVAGPYIGGLLLQNHVRISYIFPIYSIPLVICIICVFSMSVLQRSAGRSVP</sequence>
<feature type="transmembrane region" description="Helical" evidence="6">
    <location>
        <begin position="198"/>
        <end position="218"/>
    </location>
</feature>
<dbReference type="PROSITE" id="PS50850">
    <property type="entry name" value="MFS"/>
    <property type="match status" value="1"/>
</dbReference>
<keyword evidence="3 6" id="KW-1133">Transmembrane helix</keyword>
<evidence type="ECO:0000256" key="2">
    <source>
        <dbReference type="ARBA" id="ARBA00022692"/>
    </source>
</evidence>
<dbReference type="PANTHER" id="PTHR23508">
    <property type="entry name" value="CARBOXYLIC ACID TRANSPORTER PROTEIN HOMOLOG"/>
    <property type="match status" value="1"/>
</dbReference>
<feature type="transmembrane region" description="Helical" evidence="6">
    <location>
        <begin position="169"/>
        <end position="192"/>
    </location>
</feature>
<dbReference type="SUPFAM" id="SSF103473">
    <property type="entry name" value="MFS general substrate transporter"/>
    <property type="match status" value="1"/>
</dbReference>
<proteinExistence type="predicted"/>
<dbReference type="EMBL" id="WOTB01000032">
    <property type="protein sequence ID" value="NHN86356.1"/>
    <property type="molecule type" value="Genomic_DNA"/>
</dbReference>
<name>A0ABX0JSA6_9PROT</name>
<evidence type="ECO:0000313" key="8">
    <source>
        <dbReference type="EMBL" id="NHN86356.1"/>
    </source>
</evidence>
<accession>A0ABX0JSA6</accession>
<evidence type="ECO:0000256" key="3">
    <source>
        <dbReference type="ARBA" id="ARBA00022989"/>
    </source>
</evidence>
<dbReference type="InterPro" id="IPR011701">
    <property type="entry name" value="MFS"/>
</dbReference>
<dbReference type="InterPro" id="IPR036259">
    <property type="entry name" value="MFS_trans_sf"/>
</dbReference>
<evidence type="ECO:0000256" key="5">
    <source>
        <dbReference type="SAM" id="MobiDB-lite"/>
    </source>
</evidence>
<evidence type="ECO:0000259" key="7">
    <source>
        <dbReference type="PROSITE" id="PS50850"/>
    </source>
</evidence>
<dbReference type="Pfam" id="PF07690">
    <property type="entry name" value="MFS_1"/>
    <property type="match status" value="1"/>
</dbReference>
<keyword evidence="9" id="KW-1185">Reference proteome</keyword>
<evidence type="ECO:0000256" key="6">
    <source>
        <dbReference type="SAM" id="Phobius"/>
    </source>
</evidence>
<feature type="region of interest" description="Disordered" evidence="5">
    <location>
        <begin position="1"/>
        <end position="30"/>
    </location>
</feature>
<feature type="transmembrane region" description="Helical" evidence="6">
    <location>
        <begin position="110"/>
        <end position="129"/>
    </location>
</feature>
<keyword evidence="4 6" id="KW-0472">Membrane</keyword>
<dbReference type="Gene3D" id="1.20.1250.20">
    <property type="entry name" value="MFS general substrate transporter like domains"/>
    <property type="match status" value="1"/>
</dbReference>
<comment type="caution">
    <text evidence="8">The sequence shown here is derived from an EMBL/GenBank/DDBJ whole genome shotgun (WGS) entry which is preliminary data.</text>
</comment>
<gene>
    <name evidence="8" type="ORF">GOB93_17185</name>
</gene>
<protein>
    <submittedName>
        <fullName evidence="8">MFS transporter</fullName>
    </submittedName>
</protein>
<dbReference type="CDD" id="cd17365">
    <property type="entry name" value="MFS_PcaK_like"/>
    <property type="match status" value="1"/>
</dbReference>
<dbReference type="PANTHER" id="PTHR23508:SF10">
    <property type="entry name" value="CARBOXYLIC ACID TRANSPORTER PROTEIN HOMOLOG"/>
    <property type="match status" value="1"/>
</dbReference>
<dbReference type="RefSeq" id="WP_173584731.1">
    <property type="nucleotide sequence ID" value="NZ_WOTB01000032.1"/>
</dbReference>
<feature type="transmembrane region" description="Helical" evidence="6">
    <location>
        <begin position="79"/>
        <end position="98"/>
    </location>
</feature>
<feature type="transmembrane region" description="Helical" evidence="6">
    <location>
        <begin position="346"/>
        <end position="378"/>
    </location>
</feature>
<organism evidence="8 9">
    <name type="scientific">Acetobacter musti</name>
    <dbReference type="NCBI Taxonomy" id="864732"/>
    <lineage>
        <taxon>Bacteria</taxon>
        <taxon>Pseudomonadati</taxon>
        <taxon>Pseudomonadota</taxon>
        <taxon>Alphaproteobacteria</taxon>
        <taxon>Acetobacterales</taxon>
        <taxon>Acetobacteraceae</taxon>
        <taxon>Acetobacter</taxon>
    </lineage>
</organism>
<feature type="transmembrane region" description="Helical" evidence="6">
    <location>
        <begin position="42"/>
        <end position="67"/>
    </location>
</feature>
<dbReference type="Proteomes" id="UP000635278">
    <property type="component" value="Unassembled WGS sequence"/>
</dbReference>
<feature type="domain" description="Major facilitator superfamily (MFS) profile" evidence="7">
    <location>
        <begin position="44"/>
        <end position="456"/>
    </location>
</feature>
<evidence type="ECO:0000313" key="9">
    <source>
        <dbReference type="Proteomes" id="UP000635278"/>
    </source>
</evidence>
<keyword evidence="2 6" id="KW-0812">Transmembrane</keyword>
<feature type="transmembrane region" description="Helical" evidence="6">
    <location>
        <begin position="135"/>
        <end position="157"/>
    </location>
</feature>
<evidence type="ECO:0000256" key="1">
    <source>
        <dbReference type="ARBA" id="ARBA00004141"/>
    </source>
</evidence>
<feature type="transmembrane region" description="Helical" evidence="6">
    <location>
        <begin position="278"/>
        <end position="298"/>
    </location>
</feature>
<comment type="subcellular location">
    <subcellularLocation>
        <location evidence="1">Membrane</location>
        <topology evidence="1">Multi-pass membrane protein</topology>
    </subcellularLocation>
</comment>